<reference evidence="1" key="1">
    <citation type="submission" date="2023-05" db="EMBL/GenBank/DDBJ databases">
        <authorList>
            <person name="Stuckert A."/>
        </authorList>
    </citation>
    <scope>NUCLEOTIDE SEQUENCE</scope>
</reference>
<evidence type="ECO:0000313" key="2">
    <source>
        <dbReference type="Proteomes" id="UP001162483"/>
    </source>
</evidence>
<protein>
    <submittedName>
        <fullName evidence="1">Uncharacterized protein</fullName>
    </submittedName>
</protein>
<dbReference type="Proteomes" id="UP001162483">
    <property type="component" value="Unassembled WGS sequence"/>
</dbReference>
<proteinExistence type="predicted"/>
<sequence>MEGTAGHRCVALLGGTGGHCWAHVGALLSTGGALLGTGWWNWWALICGTDVALMGTGTWH</sequence>
<keyword evidence="2" id="KW-1185">Reference proteome</keyword>
<gene>
    <name evidence="1" type="ORF">SPARVUS_LOCUS5597804</name>
</gene>
<organism evidence="1 2">
    <name type="scientific">Staurois parvus</name>
    <dbReference type="NCBI Taxonomy" id="386267"/>
    <lineage>
        <taxon>Eukaryota</taxon>
        <taxon>Metazoa</taxon>
        <taxon>Chordata</taxon>
        <taxon>Craniata</taxon>
        <taxon>Vertebrata</taxon>
        <taxon>Euteleostomi</taxon>
        <taxon>Amphibia</taxon>
        <taxon>Batrachia</taxon>
        <taxon>Anura</taxon>
        <taxon>Neobatrachia</taxon>
        <taxon>Ranoidea</taxon>
        <taxon>Ranidae</taxon>
        <taxon>Staurois</taxon>
    </lineage>
</organism>
<name>A0ABN9CSG5_9NEOB</name>
<dbReference type="EMBL" id="CATNWA010011825">
    <property type="protein sequence ID" value="CAI9562368.1"/>
    <property type="molecule type" value="Genomic_DNA"/>
</dbReference>
<comment type="caution">
    <text evidence="1">The sequence shown here is derived from an EMBL/GenBank/DDBJ whole genome shotgun (WGS) entry which is preliminary data.</text>
</comment>
<evidence type="ECO:0000313" key="1">
    <source>
        <dbReference type="EMBL" id="CAI9562368.1"/>
    </source>
</evidence>
<accession>A0ABN9CSG5</accession>